<evidence type="ECO:0000313" key="3">
    <source>
        <dbReference type="EMBL" id="USW55113.1"/>
    </source>
</evidence>
<feature type="chain" id="PRO_5040447122" description="PKD domain-containing protein" evidence="1">
    <location>
        <begin position="19"/>
        <end position="649"/>
    </location>
</feature>
<name>A0A9Q9EN42_9PEZI</name>
<dbReference type="InterPro" id="IPR000601">
    <property type="entry name" value="PKD_dom"/>
</dbReference>
<evidence type="ECO:0000313" key="4">
    <source>
        <dbReference type="Proteomes" id="UP001056384"/>
    </source>
</evidence>
<dbReference type="EMBL" id="CP099424">
    <property type="protein sequence ID" value="USW55113.1"/>
    <property type="molecule type" value="Genomic_DNA"/>
</dbReference>
<dbReference type="Pfam" id="PF00801">
    <property type="entry name" value="PKD"/>
    <property type="match status" value="1"/>
</dbReference>
<feature type="domain" description="PKD" evidence="2">
    <location>
        <begin position="551"/>
        <end position="631"/>
    </location>
</feature>
<feature type="signal peptide" evidence="1">
    <location>
        <begin position="1"/>
        <end position="18"/>
    </location>
</feature>
<dbReference type="Proteomes" id="UP001056384">
    <property type="component" value="Chromosome 7"/>
</dbReference>
<sequence>MRVHIASTALIWALSASAQETAVECITKGQAVIVTADCIDPEYTLPVFTSNTDERHPVPHHKISGYFNSTEIDFSIYLTPKSQWQGRFFQLVYPSQTADAEDHAILFGVDSGGFTVQASGSQGYRADAAVAKLARSIAQDYYNVSSADIYGYIYGGSGGSLHAIGAAENTFGVWNGCVALVQATPMSIPYNWLLRAFGGFVFGSQSANVIDASQPGSTVELDSVLSGLERAVFEEVTALGVPVKGWEDWDAIVGNRTQLFQTIKDITIPMIQGIDPTYADDFWTKDGYAGAEHSALGEMFRAALVEFNSTIETSTAGENGLTTEFTLKHVPNQVKDIVGLGFSVMVNDTSQHFSGHMDAETGTAYILAGAANETLQALVPGARITVDNRWYLAAHTFYRHQVPSNDSGFYAFDYLRNNTDGEPLYPQRSMVIGPVISQIASGGAVHTGNITMKTIVMDNLLDFDAFPWHADWYAKQVARKNKEEDFRLYFSDNADHDMHRLSAPLTRRVVDWTVLYDQHLRDLSAWVEDGISPPAPSNYTVVNGQVQVPCTASERKEVRAGEPVDLHVNVQVPPGVGQIVALEWDAFGKGEYVKKDIEVGVALDVKFSHVYDQPGVYFAGVRAASHRQGDTTTDIALAWNLDRVRVIVT</sequence>
<protein>
    <recommendedName>
        <fullName evidence="2">PKD domain-containing protein</fullName>
    </recommendedName>
</protein>
<accession>A0A9Q9EN42</accession>
<evidence type="ECO:0000259" key="2">
    <source>
        <dbReference type="Pfam" id="PF00801"/>
    </source>
</evidence>
<dbReference type="AlphaFoldDB" id="A0A9Q9EN42"/>
<organism evidence="3 4">
    <name type="scientific">Septoria linicola</name>
    <dbReference type="NCBI Taxonomy" id="215465"/>
    <lineage>
        <taxon>Eukaryota</taxon>
        <taxon>Fungi</taxon>
        <taxon>Dikarya</taxon>
        <taxon>Ascomycota</taxon>
        <taxon>Pezizomycotina</taxon>
        <taxon>Dothideomycetes</taxon>
        <taxon>Dothideomycetidae</taxon>
        <taxon>Mycosphaerellales</taxon>
        <taxon>Mycosphaerellaceae</taxon>
        <taxon>Septoria</taxon>
    </lineage>
</organism>
<keyword evidence="4" id="KW-1185">Reference proteome</keyword>
<gene>
    <name evidence="3" type="ORF">Slin15195_G084320</name>
</gene>
<evidence type="ECO:0000256" key="1">
    <source>
        <dbReference type="SAM" id="SignalP"/>
    </source>
</evidence>
<proteinExistence type="predicted"/>
<keyword evidence="1" id="KW-0732">Signal</keyword>
<reference evidence="3" key="1">
    <citation type="submission" date="2022-06" db="EMBL/GenBank/DDBJ databases">
        <title>Complete genome sequences of two strains of the flax pathogen Septoria linicola.</title>
        <authorList>
            <person name="Lapalu N."/>
            <person name="Simon A."/>
            <person name="Demenou B."/>
            <person name="Paumier D."/>
            <person name="Guillot M.-P."/>
            <person name="Gout L."/>
            <person name="Valade R."/>
        </authorList>
    </citation>
    <scope>NUCLEOTIDE SEQUENCE</scope>
    <source>
        <strain evidence="3">SE15195</strain>
    </source>
</reference>